<dbReference type="RefSeq" id="XP_013323816.1">
    <property type="nucleotide sequence ID" value="XM_013468362.1"/>
</dbReference>
<feature type="compositionally biased region" description="Low complexity" evidence="1">
    <location>
        <begin position="63"/>
        <end position="79"/>
    </location>
</feature>
<dbReference type="Proteomes" id="UP000053958">
    <property type="component" value="Unassembled WGS sequence"/>
</dbReference>
<name>A0A0F4YG93_RASE3</name>
<evidence type="ECO:0000256" key="1">
    <source>
        <dbReference type="SAM" id="MobiDB-lite"/>
    </source>
</evidence>
<feature type="compositionally biased region" description="Acidic residues" evidence="1">
    <location>
        <begin position="29"/>
        <end position="62"/>
    </location>
</feature>
<protein>
    <submittedName>
        <fullName evidence="2">Uncharacterized protein</fullName>
    </submittedName>
</protein>
<feature type="region of interest" description="Disordered" evidence="1">
    <location>
        <begin position="1"/>
        <end position="101"/>
    </location>
</feature>
<reference evidence="2 3" key="1">
    <citation type="submission" date="2015-04" db="EMBL/GenBank/DDBJ databases">
        <authorList>
            <person name="Heijne W.H."/>
            <person name="Fedorova N.D."/>
            <person name="Nierman W.C."/>
            <person name="Vollebregt A.W."/>
            <person name="Zhao Z."/>
            <person name="Wu L."/>
            <person name="Kumar M."/>
            <person name="Stam H."/>
            <person name="van den Berg M.A."/>
            <person name="Pel H.J."/>
        </authorList>
    </citation>
    <scope>NUCLEOTIDE SEQUENCE [LARGE SCALE GENOMIC DNA]</scope>
    <source>
        <strain evidence="2 3">CBS 393.64</strain>
    </source>
</reference>
<evidence type="ECO:0000313" key="2">
    <source>
        <dbReference type="EMBL" id="KKA17204.1"/>
    </source>
</evidence>
<dbReference type="STRING" id="1408163.A0A0F4YG93"/>
<proteinExistence type="predicted"/>
<comment type="caution">
    <text evidence="2">The sequence shown here is derived from an EMBL/GenBank/DDBJ whole genome shotgun (WGS) entry which is preliminary data.</text>
</comment>
<gene>
    <name evidence="2" type="ORF">T310_9099</name>
</gene>
<dbReference type="AlphaFoldDB" id="A0A0F4YG93"/>
<keyword evidence="3" id="KW-1185">Reference proteome</keyword>
<organism evidence="2 3">
    <name type="scientific">Rasamsonia emersonii (strain ATCC 16479 / CBS 393.64 / IMI 116815)</name>
    <dbReference type="NCBI Taxonomy" id="1408163"/>
    <lineage>
        <taxon>Eukaryota</taxon>
        <taxon>Fungi</taxon>
        <taxon>Dikarya</taxon>
        <taxon>Ascomycota</taxon>
        <taxon>Pezizomycotina</taxon>
        <taxon>Eurotiomycetes</taxon>
        <taxon>Eurotiomycetidae</taxon>
        <taxon>Eurotiales</taxon>
        <taxon>Trichocomaceae</taxon>
        <taxon>Rasamsonia</taxon>
    </lineage>
</organism>
<dbReference type="EMBL" id="LASV01000692">
    <property type="protein sequence ID" value="KKA17204.1"/>
    <property type="molecule type" value="Genomic_DNA"/>
</dbReference>
<sequence length="101" mass="11406">MWTIPTMASVYKSISKKEKKKKERPVAAEDGDVTMDDVMENGIDDTSDSEEEEEQEEQEETQEQSGSGSGQQQQQTQTQNKSGLMPKTRVLMLTSRGVTYR</sequence>
<dbReference type="GeneID" id="25321116"/>
<evidence type="ECO:0000313" key="3">
    <source>
        <dbReference type="Proteomes" id="UP000053958"/>
    </source>
</evidence>
<accession>A0A0F4YG93</accession>